<sequence length="41" mass="4628">MIHNLEIAFELMGFGMGGVFLVLFVIYLISKLLIKVFPANK</sequence>
<feature type="transmembrane region" description="Helical" evidence="1">
    <location>
        <begin position="12"/>
        <end position="34"/>
    </location>
</feature>
<keyword evidence="1" id="KW-0472">Membrane</keyword>
<keyword evidence="3" id="KW-1185">Reference proteome</keyword>
<keyword evidence="1" id="KW-1133">Transmembrane helix</keyword>
<evidence type="ECO:0000313" key="2">
    <source>
        <dbReference type="EMBL" id="MFC6165865.1"/>
    </source>
</evidence>
<comment type="caution">
    <text evidence="2">The sequence shown here is derived from an EMBL/GenBank/DDBJ whole genome shotgun (WGS) entry which is preliminary data.</text>
</comment>
<proteinExistence type="predicted"/>
<reference evidence="3" key="1">
    <citation type="journal article" date="2019" name="Int. J. Syst. Evol. Microbiol.">
        <title>The Global Catalogue of Microorganisms (GCM) 10K type strain sequencing project: providing services to taxonomists for standard genome sequencing and annotation.</title>
        <authorList>
            <consortium name="The Broad Institute Genomics Platform"/>
            <consortium name="The Broad Institute Genome Sequencing Center for Infectious Disease"/>
            <person name="Wu L."/>
            <person name="Ma J."/>
        </authorList>
    </citation>
    <scope>NUCLEOTIDE SEQUENCE [LARGE SCALE GENOMIC DNA]</scope>
    <source>
        <strain evidence="3">CCM 8932</strain>
    </source>
</reference>
<gene>
    <name evidence="2" type="ORF">ACFP3T_14470</name>
</gene>
<protein>
    <submittedName>
        <fullName evidence="2">OadG-related small transporter subunit</fullName>
    </submittedName>
</protein>
<organism evidence="2 3">
    <name type="scientific">Lactiplantibacillus dongliensis</name>
    <dbReference type="NCBI Taxonomy" id="2559919"/>
    <lineage>
        <taxon>Bacteria</taxon>
        <taxon>Bacillati</taxon>
        <taxon>Bacillota</taxon>
        <taxon>Bacilli</taxon>
        <taxon>Lactobacillales</taxon>
        <taxon>Lactobacillaceae</taxon>
        <taxon>Lactiplantibacillus</taxon>
    </lineage>
</organism>
<evidence type="ECO:0000256" key="1">
    <source>
        <dbReference type="SAM" id="Phobius"/>
    </source>
</evidence>
<keyword evidence="1" id="KW-0812">Transmembrane</keyword>
<name>A0ABW1RBI6_9LACO</name>
<accession>A0ABW1RBI6</accession>
<dbReference type="Proteomes" id="UP001596253">
    <property type="component" value="Unassembled WGS sequence"/>
</dbReference>
<dbReference type="EMBL" id="JBHSSD010000061">
    <property type="protein sequence ID" value="MFC6165865.1"/>
    <property type="molecule type" value="Genomic_DNA"/>
</dbReference>
<dbReference type="NCBIfam" id="NF040909">
    <property type="entry name" value="OadG_rel_small"/>
    <property type="match status" value="1"/>
</dbReference>
<dbReference type="RefSeq" id="WP_137639670.1">
    <property type="nucleotide sequence ID" value="NZ_BJDK01000008.1"/>
</dbReference>
<evidence type="ECO:0000313" key="3">
    <source>
        <dbReference type="Proteomes" id="UP001596253"/>
    </source>
</evidence>